<evidence type="ECO:0000313" key="3">
    <source>
        <dbReference type="EMBL" id="KAK4176955.1"/>
    </source>
</evidence>
<dbReference type="GO" id="GO:0031505">
    <property type="term" value="P:fungal-type cell wall organization"/>
    <property type="evidence" value="ECO:0007669"/>
    <property type="project" value="TreeGrafter"/>
</dbReference>
<dbReference type="AlphaFoldDB" id="A0AAN6W823"/>
<evidence type="ECO:0000256" key="1">
    <source>
        <dbReference type="SAM" id="MobiDB-lite"/>
    </source>
</evidence>
<name>A0AAN6W823_9PEZI</name>
<evidence type="ECO:0000256" key="2">
    <source>
        <dbReference type="SAM" id="Phobius"/>
    </source>
</evidence>
<protein>
    <submittedName>
        <fullName evidence="3">Uncharacterized protein</fullName>
    </submittedName>
</protein>
<gene>
    <name evidence="3" type="ORF">QBC36DRAFT_372796</name>
</gene>
<dbReference type="InterPro" id="IPR052413">
    <property type="entry name" value="SUR7_domain"/>
</dbReference>
<keyword evidence="4" id="KW-1185">Reference proteome</keyword>
<keyword evidence="2" id="KW-1133">Transmembrane helix</keyword>
<dbReference type="GO" id="GO:0051285">
    <property type="term" value="C:cell cortex of cell tip"/>
    <property type="evidence" value="ECO:0007669"/>
    <property type="project" value="TreeGrafter"/>
</dbReference>
<feature type="transmembrane region" description="Helical" evidence="2">
    <location>
        <begin position="170"/>
        <end position="195"/>
    </location>
</feature>
<dbReference type="GO" id="GO:0005886">
    <property type="term" value="C:plasma membrane"/>
    <property type="evidence" value="ECO:0007669"/>
    <property type="project" value="InterPro"/>
</dbReference>
<sequence>MARGLFFGVTPVILNITTLVLLCLVIFSGFNNGLTQIHWLKTDNTKLSVPSPLSNSRPLEDLSAFTGTDYVGEDSTTANLNLPDHTTIHLLTECGLFSDSRTDCSKPDLNFWFRPERDLKISATSRGGRESVVLKDALRSYSRSSRFIEWSFIIGAFCAFGAPIESFFSPLLASITCAFATVMLGAGTITGAVVFKRLSDAINDEFKDEGISSANGGIPVAMGMVGAGMFALATFCYVMGYRKGGKGSGWKGSKPVQARSVGGGEGYAGAGGPAGGMFGGQHKYVPIEKQNGEQQQSLIGDRDLERRLEDDWAAPDEYSGRNNNGNNAKGGSIPLVSMGVGGNNKQTRNLNTGYEPYSRQI</sequence>
<feature type="transmembrane region" description="Helical" evidence="2">
    <location>
        <begin position="6"/>
        <end position="27"/>
    </location>
</feature>
<dbReference type="Pfam" id="PF06687">
    <property type="entry name" value="SUR7"/>
    <property type="match status" value="1"/>
</dbReference>
<keyword evidence="2" id="KW-0472">Membrane</keyword>
<reference evidence="3" key="1">
    <citation type="journal article" date="2023" name="Mol. Phylogenet. Evol.">
        <title>Genome-scale phylogeny and comparative genomics of the fungal order Sordariales.</title>
        <authorList>
            <person name="Hensen N."/>
            <person name="Bonometti L."/>
            <person name="Westerberg I."/>
            <person name="Brannstrom I.O."/>
            <person name="Guillou S."/>
            <person name="Cros-Aarteil S."/>
            <person name="Calhoun S."/>
            <person name="Haridas S."/>
            <person name="Kuo A."/>
            <person name="Mondo S."/>
            <person name="Pangilinan J."/>
            <person name="Riley R."/>
            <person name="LaButti K."/>
            <person name="Andreopoulos B."/>
            <person name="Lipzen A."/>
            <person name="Chen C."/>
            <person name="Yan M."/>
            <person name="Daum C."/>
            <person name="Ng V."/>
            <person name="Clum A."/>
            <person name="Steindorff A."/>
            <person name="Ohm R.A."/>
            <person name="Martin F."/>
            <person name="Silar P."/>
            <person name="Natvig D.O."/>
            <person name="Lalanne C."/>
            <person name="Gautier V."/>
            <person name="Ament-Velasquez S.L."/>
            <person name="Kruys A."/>
            <person name="Hutchinson M.I."/>
            <person name="Powell A.J."/>
            <person name="Barry K."/>
            <person name="Miller A.N."/>
            <person name="Grigoriev I.V."/>
            <person name="Debuchy R."/>
            <person name="Gladieux P."/>
            <person name="Hiltunen Thoren M."/>
            <person name="Johannesson H."/>
        </authorList>
    </citation>
    <scope>NUCLEOTIDE SEQUENCE</scope>
    <source>
        <strain evidence="3">CBS 892.96</strain>
    </source>
</reference>
<reference evidence="3" key="2">
    <citation type="submission" date="2023-05" db="EMBL/GenBank/DDBJ databases">
        <authorList>
            <consortium name="Lawrence Berkeley National Laboratory"/>
            <person name="Steindorff A."/>
            <person name="Hensen N."/>
            <person name="Bonometti L."/>
            <person name="Westerberg I."/>
            <person name="Brannstrom I.O."/>
            <person name="Guillou S."/>
            <person name="Cros-Aarteil S."/>
            <person name="Calhoun S."/>
            <person name="Haridas S."/>
            <person name="Kuo A."/>
            <person name="Mondo S."/>
            <person name="Pangilinan J."/>
            <person name="Riley R."/>
            <person name="Labutti K."/>
            <person name="Andreopoulos B."/>
            <person name="Lipzen A."/>
            <person name="Chen C."/>
            <person name="Yanf M."/>
            <person name="Daum C."/>
            <person name="Ng V."/>
            <person name="Clum A."/>
            <person name="Ohm R."/>
            <person name="Martin F."/>
            <person name="Silar P."/>
            <person name="Natvig D."/>
            <person name="Lalanne C."/>
            <person name="Gautier V."/>
            <person name="Ament-Velasquez S.L."/>
            <person name="Kruys A."/>
            <person name="Hutchinson M.I."/>
            <person name="Powell A.J."/>
            <person name="Barry K."/>
            <person name="Miller A.N."/>
            <person name="Grigoriev I.V."/>
            <person name="Debuchy R."/>
            <person name="Gladieux P."/>
            <person name="Thoren M.H."/>
            <person name="Johannesson H."/>
        </authorList>
    </citation>
    <scope>NUCLEOTIDE SEQUENCE</scope>
    <source>
        <strain evidence="3">CBS 892.96</strain>
    </source>
</reference>
<organism evidence="3 4">
    <name type="scientific">Triangularia setosa</name>
    <dbReference type="NCBI Taxonomy" id="2587417"/>
    <lineage>
        <taxon>Eukaryota</taxon>
        <taxon>Fungi</taxon>
        <taxon>Dikarya</taxon>
        <taxon>Ascomycota</taxon>
        <taxon>Pezizomycotina</taxon>
        <taxon>Sordariomycetes</taxon>
        <taxon>Sordariomycetidae</taxon>
        <taxon>Sordariales</taxon>
        <taxon>Podosporaceae</taxon>
        <taxon>Triangularia</taxon>
    </lineage>
</organism>
<keyword evidence="2" id="KW-0812">Transmembrane</keyword>
<evidence type="ECO:0000313" key="4">
    <source>
        <dbReference type="Proteomes" id="UP001302321"/>
    </source>
</evidence>
<comment type="caution">
    <text evidence="3">The sequence shown here is derived from an EMBL/GenBank/DDBJ whole genome shotgun (WGS) entry which is preliminary data.</text>
</comment>
<feature type="compositionally biased region" description="Low complexity" evidence="1">
    <location>
        <begin position="320"/>
        <end position="331"/>
    </location>
</feature>
<dbReference type="EMBL" id="MU866179">
    <property type="protein sequence ID" value="KAK4176955.1"/>
    <property type="molecule type" value="Genomic_DNA"/>
</dbReference>
<dbReference type="PANTHER" id="PTHR28019:SF2">
    <property type="entry name" value="CELL MEMBRANE PROTEIN YLR413W-RELATED"/>
    <property type="match status" value="1"/>
</dbReference>
<feature type="region of interest" description="Disordered" evidence="1">
    <location>
        <begin position="312"/>
        <end position="361"/>
    </location>
</feature>
<feature type="compositionally biased region" description="Polar residues" evidence="1">
    <location>
        <begin position="343"/>
        <end position="352"/>
    </location>
</feature>
<dbReference type="PANTHER" id="PTHR28019">
    <property type="entry name" value="CELL MEMBRANE PROTEIN YLR413W-RELATED"/>
    <property type="match status" value="1"/>
</dbReference>
<proteinExistence type="predicted"/>
<feature type="transmembrane region" description="Helical" evidence="2">
    <location>
        <begin position="216"/>
        <end position="240"/>
    </location>
</feature>
<dbReference type="Proteomes" id="UP001302321">
    <property type="component" value="Unassembled WGS sequence"/>
</dbReference>
<dbReference type="InterPro" id="IPR009571">
    <property type="entry name" value="SUR7/Rim9-like_fungi"/>
</dbReference>
<feature type="transmembrane region" description="Helical" evidence="2">
    <location>
        <begin position="147"/>
        <end position="164"/>
    </location>
</feature>
<accession>A0AAN6W823</accession>